<comment type="similarity">
    <text evidence="5">Belongs to the glycosyl hydrolase.</text>
</comment>
<keyword evidence="8" id="KW-1185">Reference proteome</keyword>
<dbReference type="PRINTS" id="PR00743">
    <property type="entry name" value="GLHYDRLASE36"/>
</dbReference>
<keyword evidence="3 5" id="KW-0378">Hydrolase</keyword>
<dbReference type="CDD" id="cd14791">
    <property type="entry name" value="GH36"/>
    <property type="match status" value="1"/>
</dbReference>
<comment type="caution">
    <text evidence="7">The sequence shown here is derived from an EMBL/GenBank/DDBJ whole genome shotgun (WGS) entry which is preliminary data.</text>
</comment>
<dbReference type="RefSeq" id="WP_204916530.1">
    <property type="nucleotide sequence ID" value="NZ_BAAAQP010000011.1"/>
</dbReference>
<evidence type="ECO:0000313" key="8">
    <source>
        <dbReference type="Proteomes" id="UP000704762"/>
    </source>
</evidence>
<organism evidence="7 8">
    <name type="scientific">Microlunatus panaciterrae</name>
    <dbReference type="NCBI Taxonomy" id="400768"/>
    <lineage>
        <taxon>Bacteria</taxon>
        <taxon>Bacillati</taxon>
        <taxon>Actinomycetota</taxon>
        <taxon>Actinomycetes</taxon>
        <taxon>Propionibacteriales</taxon>
        <taxon>Propionibacteriaceae</taxon>
        <taxon>Microlunatus</taxon>
    </lineage>
</organism>
<dbReference type="PANTHER" id="PTHR43053">
    <property type="entry name" value="GLYCOSIDASE FAMILY 31"/>
    <property type="match status" value="1"/>
</dbReference>
<dbReference type="SUPFAM" id="SSF51445">
    <property type="entry name" value="(Trans)glycosidases"/>
    <property type="match status" value="1"/>
</dbReference>
<sequence length="688" mass="76114">MTRWQLATATGYYTVSLAPGGVGLVLDHWGPDADAAPWTQTERSSFGTAPDAMPLEYAAIGTRQVEGAELIVTHDDGLTGARPKAAPEVRYADDGTVSRLEARFDDVTGRISWLTVLESSRAHDVVRKWVEIENTGSGSFELSRAFSGAWEVPVGPGARIDYLGGRWAQEFTRFQASLPAGELSLGSRQGITSHTFSPVVTVSRTDESADTSASFAVALAWSGSWRMLVDAVPFRDRVRISGGVDDESNVITLQPGERFVSPEMLGISSPDGPAGIQHRWHDYQRSVLARSTGLEHRPIVYNSWYATEFDVNLEHQSRLADVAARVGAEIFVVDDGWFVGRNSDTAGLGDWTPDPTKFPDGLDPLITAVIDRGMRFGLWVEPEAVNPDSDLYRAHPDWIYRAGDRELVTCRNQYVLDFGRDDVVEWAMEMLRSVLADRRISYLKWDMNRPVSDGGRPGDPHGREWSVQHARGYYRVMRMLREEFPHVTVEACSGGGGRIDNAVLGLTDVVWTSDETGPRDRLAIQDGFLTAYPASVMSSWVTDEPDRLDLEPASFEFRFLVAMAGVLGIGSDLLQWDELTQRRAAELVRRYREIREVVHTGLVVAHGRPVDPVYALEYAGDQLTCLLVYGRSGRPTDVRLAPRTLSPTARYRLRGTDRELTGEQAAEGIEVPFALASDADIVILDRVG</sequence>
<dbReference type="Pfam" id="PF16875">
    <property type="entry name" value="Glyco_hydro_36N"/>
    <property type="match status" value="1"/>
</dbReference>
<keyword evidence="4 5" id="KW-0326">Glycosidase</keyword>
<feature type="domain" description="Glycosyl hydrolase family 36 N-terminal" evidence="6">
    <location>
        <begin position="25"/>
        <end position="249"/>
    </location>
</feature>
<dbReference type="PANTHER" id="PTHR43053:SF3">
    <property type="entry name" value="ALPHA-GALACTOSIDASE C-RELATED"/>
    <property type="match status" value="1"/>
</dbReference>
<name>A0ABS2RFY3_9ACTN</name>
<proteinExistence type="inferred from homology"/>
<dbReference type="Gene3D" id="3.20.20.70">
    <property type="entry name" value="Aldolase class I"/>
    <property type="match status" value="1"/>
</dbReference>
<evidence type="ECO:0000259" key="6">
    <source>
        <dbReference type="Pfam" id="PF16875"/>
    </source>
</evidence>
<dbReference type="Pfam" id="PF02065">
    <property type="entry name" value="Melibiase"/>
    <property type="match status" value="1"/>
</dbReference>
<gene>
    <name evidence="7" type="ORF">JOE57_000825</name>
</gene>
<dbReference type="GO" id="GO:0004557">
    <property type="term" value="F:alpha-galactosidase activity"/>
    <property type="evidence" value="ECO:0007669"/>
    <property type="project" value="UniProtKB-EC"/>
</dbReference>
<dbReference type="EMBL" id="JAFBCF010000001">
    <property type="protein sequence ID" value="MBM7797904.1"/>
    <property type="molecule type" value="Genomic_DNA"/>
</dbReference>
<dbReference type="PIRSF" id="PIRSF005536">
    <property type="entry name" value="Agal"/>
    <property type="match status" value="1"/>
</dbReference>
<dbReference type="Proteomes" id="UP000704762">
    <property type="component" value="Unassembled WGS sequence"/>
</dbReference>
<evidence type="ECO:0000256" key="2">
    <source>
        <dbReference type="ARBA" id="ARBA00012755"/>
    </source>
</evidence>
<dbReference type="InterPro" id="IPR038417">
    <property type="entry name" value="Alpga-gal_N_sf"/>
</dbReference>
<evidence type="ECO:0000256" key="4">
    <source>
        <dbReference type="ARBA" id="ARBA00023295"/>
    </source>
</evidence>
<dbReference type="InterPro" id="IPR002252">
    <property type="entry name" value="Glyco_hydro_36"/>
</dbReference>
<evidence type="ECO:0000256" key="3">
    <source>
        <dbReference type="ARBA" id="ARBA00022801"/>
    </source>
</evidence>
<protein>
    <recommendedName>
        <fullName evidence="2 5">Alpha-galactosidase</fullName>
        <ecNumber evidence="2 5">3.2.1.22</ecNumber>
    </recommendedName>
</protein>
<evidence type="ECO:0000256" key="5">
    <source>
        <dbReference type="PIRNR" id="PIRNR005536"/>
    </source>
</evidence>
<accession>A0ABS2RFY3</accession>
<dbReference type="InterPro" id="IPR013785">
    <property type="entry name" value="Aldolase_TIM"/>
</dbReference>
<evidence type="ECO:0000256" key="1">
    <source>
        <dbReference type="ARBA" id="ARBA00001255"/>
    </source>
</evidence>
<dbReference type="InterPro" id="IPR017853">
    <property type="entry name" value="GH"/>
</dbReference>
<evidence type="ECO:0000313" key="7">
    <source>
        <dbReference type="EMBL" id="MBM7797904.1"/>
    </source>
</evidence>
<reference evidence="7 8" key="1">
    <citation type="submission" date="2021-01" db="EMBL/GenBank/DDBJ databases">
        <title>Sequencing the genomes of 1000 actinobacteria strains.</title>
        <authorList>
            <person name="Klenk H.-P."/>
        </authorList>
    </citation>
    <scope>NUCLEOTIDE SEQUENCE [LARGE SCALE GENOMIC DNA]</scope>
    <source>
        <strain evidence="7 8">DSM 18662</strain>
    </source>
</reference>
<dbReference type="InterPro" id="IPR050985">
    <property type="entry name" value="Alpha-glycosidase_related"/>
</dbReference>
<comment type="catalytic activity">
    <reaction evidence="1 5">
        <text>Hydrolysis of terminal, non-reducing alpha-D-galactose residues in alpha-D-galactosides, including galactose oligosaccharides, galactomannans and galactolipids.</text>
        <dbReference type="EC" id="3.2.1.22"/>
    </reaction>
</comment>
<dbReference type="Gene3D" id="2.70.98.60">
    <property type="entry name" value="alpha-galactosidase from lactobacil brevis"/>
    <property type="match status" value="1"/>
</dbReference>
<dbReference type="EC" id="3.2.1.22" evidence="2 5"/>
<dbReference type="InterPro" id="IPR031704">
    <property type="entry name" value="Glyco_hydro_36_N"/>
</dbReference>